<gene>
    <name evidence="1" type="ORF">SDC9_126343</name>
</gene>
<protein>
    <submittedName>
        <fullName evidence="1">Uncharacterized protein</fullName>
    </submittedName>
</protein>
<dbReference type="EMBL" id="VSSQ01029258">
    <property type="protein sequence ID" value="MPM79310.1"/>
    <property type="molecule type" value="Genomic_DNA"/>
</dbReference>
<name>A0A645CQD4_9ZZZZ</name>
<sequence>MTELYAHLNGTVVDQPDSSTLVIQGYGYRYPGVIGYGGEQIGILEAVSSKSEDLDTFDLPADMKGKILIAKGGITLEALRAVEKAGIKGLILGTIKPHVLKEYSREDILTVMGSRMDLPFTIILMQGFGCAMSNALYQELASHHGMSASIDGSTQLRAGVVRPEILIALEEDEPQQLEPVNTDRNLHVNDFVQLIREPHFGAIGRVVQLRSELQATEAGTMAALVHIQLEDGSSIQIPVQNCQKIGGAVS</sequence>
<proteinExistence type="predicted"/>
<comment type="caution">
    <text evidence="1">The sequence shown here is derived from an EMBL/GenBank/DDBJ whole genome shotgun (WGS) entry which is preliminary data.</text>
</comment>
<evidence type="ECO:0000313" key="1">
    <source>
        <dbReference type="EMBL" id="MPM79310.1"/>
    </source>
</evidence>
<organism evidence="1">
    <name type="scientific">bioreactor metagenome</name>
    <dbReference type="NCBI Taxonomy" id="1076179"/>
    <lineage>
        <taxon>unclassified sequences</taxon>
        <taxon>metagenomes</taxon>
        <taxon>ecological metagenomes</taxon>
    </lineage>
</organism>
<accession>A0A645CQD4</accession>
<reference evidence="1" key="1">
    <citation type="submission" date="2019-08" db="EMBL/GenBank/DDBJ databases">
        <authorList>
            <person name="Kucharzyk K."/>
            <person name="Murdoch R.W."/>
            <person name="Higgins S."/>
            <person name="Loffler F."/>
        </authorList>
    </citation>
    <scope>NUCLEOTIDE SEQUENCE</scope>
</reference>
<dbReference type="AlphaFoldDB" id="A0A645CQD4"/>